<sequence>MNRGREGYFNVFYFIERIQDALGIVGAFLLKPLKDFATYAYSRCCKHRAHSAHTGAQGLNAENVQLFRMTDAALKSTGGEHPSQAVSVHSDSELAALRTRLSNGPKRQIVFADFGATWCQPCKAMSPFFEALSGFYEGTFLKMDVDECPDSADDAAIQALPTLCVMVPSEGKWEVIARAVGANRRDWENLVATHSMPRQADSRSSNEYNESEKDK</sequence>
<dbReference type="Gene3D" id="3.40.30.10">
    <property type="entry name" value="Glutaredoxin"/>
    <property type="match status" value="1"/>
</dbReference>
<keyword evidence="4" id="KW-1185">Reference proteome</keyword>
<dbReference type="CDD" id="cd02947">
    <property type="entry name" value="TRX_family"/>
    <property type="match status" value="1"/>
</dbReference>
<feature type="region of interest" description="Disordered" evidence="1">
    <location>
        <begin position="194"/>
        <end position="215"/>
    </location>
</feature>
<dbReference type="SUPFAM" id="SSF52833">
    <property type="entry name" value="Thioredoxin-like"/>
    <property type="match status" value="1"/>
</dbReference>
<feature type="domain" description="Thioredoxin" evidence="2">
    <location>
        <begin position="106"/>
        <end position="183"/>
    </location>
</feature>
<reference evidence="3 4" key="1">
    <citation type="submission" date="2020-03" db="EMBL/GenBank/DDBJ databases">
        <title>Genome sequence of Toxoplasma gondii RH-88 strain.</title>
        <authorList>
            <person name="Lorenzi H.A."/>
            <person name="Venepally P."/>
            <person name="Rozenberg A."/>
            <person name="Sibley D."/>
        </authorList>
    </citation>
    <scope>NUCLEOTIDE SEQUENCE [LARGE SCALE GENOMIC DNA]</scope>
    <source>
        <strain evidence="3 4">RH-88</strain>
    </source>
</reference>
<evidence type="ECO:0000256" key="1">
    <source>
        <dbReference type="SAM" id="MobiDB-lite"/>
    </source>
</evidence>
<organism evidence="3 4">
    <name type="scientific">Toxoplasma gondii</name>
    <dbReference type="NCBI Taxonomy" id="5811"/>
    <lineage>
        <taxon>Eukaryota</taxon>
        <taxon>Sar</taxon>
        <taxon>Alveolata</taxon>
        <taxon>Apicomplexa</taxon>
        <taxon>Conoidasida</taxon>
        <taxon>Coccidia</taxon>
        <taxon>Eucoccidiorida</taxon>
        <taxon>Eimeriorina</taxon>
        <taxon>Sarcocystidae</taxon>
        <taxon>Toxoplasma</taxon>
    </lineage>
</organism>
<evidence type="ECO:0000313" key="3">
    <source>
        <dbReference type="EMBL" id="KAF4644141.1"/>
    </source>
</evidence>
<dbReference type="InterPro" id="IPR036249">
    <property type="entry name" value="Thioredoxin-like_sf"/>
</dbReference>
<dbReference type="AlphaFoldDB" id="A0A7J6KCD4"/>
<comment type="caution">
    <text evidence="3">The sequence shown here is derived from an EMBL/GenBank/DDBJ whole genome shotgun (WGS) entry which is preliminary data.</text>
</comment>
<dbReference type="VEuPathDB" id="ToxoDB:TGME49_266620"/>
<dbReference type="InterPro" id="IPR050620">
    <property type="entry name" value="Thioredoxin_H-type-like"/>
</dbReference>
<proteinExistence type="predicted"/>
<protein>
    <submittedName>
        <fullName evidence="3">Thioredoxin domain-containing protein</fullName>
    </submittedName>
</protein>
<dbReference type="PANTHER" id="PTHR10438">
    <property type="entry name" value="THIOREDOXIN"/>
    <property type="match status" value="1"/>
</dbReference>
<dbReference type="PANTHER" id="PTHR10438:SF468">
    <property type="entry name" value="THIOREDOXIN-1-RELATED"/>
    <property type="match status" value="1"/>
</dbReference>
<accession>A0A7J6KCD4</accession>
<dbReference type="InterPro" id="IPR013766">
    <property type="entry name" value="Thioredoxin_domain"/>
</dbReference>
<dbReference type="EMBL" id="JAAUHK010000190">
    <property type="protein sequence ID" value="KAF4644141.1"/>
    <property type="molecule type" value="Genomic_DNA"/>
</dbReference>
<dbReference type="Proteomes" id="UP000557509">
    <property type="component" value="Unassembled WGS sequence"/>
</dbReference>
<name>A0A7J6KCD4_TOXGO</name>
<gene>
    <name evidence="3" type="ORF">TGRH88_011390</name>
</gene>
<evidence type="ECO:0000313" key="4">
    <source>
        <dbReference type="Proteomes" id="UP000557509"/>
    </source>
</evidence>
<evidence type="ECO:0000259" key="2">
    <source>
        <dbReference type="Pfam" id="PF00085"/>
    </source>
</evidence>
<dbReference type="Pfam" id="PF00085">
    <property type="entry name" value="Thioredoxin"/>
    <property type="match status" value="1"/>
</dbReference>